<sequence length="125" mass="13530">MKTLSSSSCVVCLLLVEASLLLAVASAVTVTPSETKTTTATTAAAALPDEEFLARLCDQQRGPMRRRLPWSQQLHARRHGGVGGERRVPMPPPSRDGEEIDVRYGVSKRVVPSGARTRCTTRSID</sequence>
<evidence type="ECO:0000256" key="1">
    <source>
        <dbReference type="ARBA" id="ARBA00005416"/>
    </source>
</evidence>
<comment type="caution">
    <text evidence="6">The sequence shown here is derived from an EMBL/GenBank/DDBJ whole genome shotgun (WGS) entry which is preliminary data.</text>
</comment>
<feature type="signal peptide" evidence="5">
    <location>
        <begin position="1"/>
        <end position="27"/>
    </location>
</feature>
<proteinExistence type="inferred from homology"/>
<dbReference type="AlphaFoldDB" id="A0A6G1DEA1"/>
<comment type="similarity">
    <text evidence="1">Belongs to the CLV3/ESR signal peptide family.</text>
</comment>
<dbReference type="PANTHER" id="PTHR34359">
    <property type="entry name" value="CLAVATA3/ESR (CLE)-RELATED PROTEIN 10"/>
    <property type="match status" value="1"/>
</dbReference>
<name>A0A6G1DEA1_9ORYZ</name>
<feature type="region of interest" description="Disordered" evidence="4">
    <location>
        <begin position="67"/>
        <end position="101"/>
    </location>
</feature>
<evidence type="ECO:0000256" key="2">
    <source>
        <dbReference type="ARBA" id="ARBA00022473"/>
    </source>
</evidence>
<evidence type="ECO:0000313" key="7">
    <source>
        <dbReference type="Proteomes" id="UP000479710"/>
    </source>
</evidence>
<keyword evidence="3" id="KW-0221">Differentiation</keyword>
<dbReference type="InterPro" id="IPR039618">
    <property type="entry name" value="CLE9-13"/>
</dbReference>
<accession>A0A6G1DEA1</accession>
<organism evidence="6 7">
    <name type="scientific">Oryza meyeriana var. granulata</name>
    <dbReference type="NCBI Taxonomy" id="110450"/>
    <lineage>
        <taxon>Eukaryota</taxon>
        <taxon>Viridiplantae</taxon>
        <taxon>Streptophyta</taxon>
        <taxon>Embryophyta</taxon>
        <taxon>Tracheophyta</taxon>
        <taxon>Spermatophyta</taxon>
        <taxon>Magnoliopsida</taxon>
        <taxon>Liliopsida</taxon>
        <taxon>Poales</taxon>
        <taxon>Poaceae</taxon>
        <taxon>BOP clade</taxon>
        <taxon>Oryzoideae</taxon>
        <taxon>Oryzeae</taxon>
        <taxon>Oryzinae</taxon>
        <taxon>Oryza</taxon>
        <taxon>Oryza meyeriana</taxon>
    </lineage>
</organism>
<keyword evidence="7" id="KW-1185">Reference proteome</keyword>
<feature type="chain" id="PRO_5026258315" evidence="5">
    <location>
        <begin position="28"/>
        <end position="125"/>
    </location>
</feature>
<evidence type="ECO:0000256" key="5">
    <source>
        <dbReference type="SAM" id="SignalP"/>
    </source>
</evidence>
<dbReference type="Proteomes" id="UP000479710">
    <property type="component" value="Unassembled WGS sequence"/>
</dbReference>
<dbReference type="EMBL" id="SPHZ02000006">
    <property type="protein sequence ID" value="KAF0910522.1"/>
    <property type="molecule type" value="Genomic_DNA"/>
</dbReference>
<dbReference type="OrthoDB" id="634475at2759"/>
<evidence type="ECO:0000256" key="3">
    <source>
        <dbReference type="ARBA" id="ARBA00022782"/>
    </source>
</evidence>
<keyword evidence="5" id="KW-0732">Signal</keyword>
<protein>
    <submittedName>
        <fullName evidence="6">Uncharacterized protein</fullName>
    </submittedName>
</protein>
<evidence type="ECO:0000256" key="4">
    <source>
        <dbReference type="SAM" id="MobiDB-lite"/>
    </source>
</evidence>
<evidence type="ECO:0000313" key="6">
    <source>
        <dbReference type="EMBL" id="KAF0910522.1"/>
    </source>
</evidence>
<dbReference type="PANTHER" id="PTHR34359:SF5">
    <property type="entry name" value="CLAVATA3_ESR (CLE)-RELATED PROTEIN 9"/>
    <property type="match status" value="1"/>
</dbReference>
<keyword evidence="2" id="KW-0217">Developmental protein</keyword>
<dbReference type="GO" id="GO:0030154">
    <property type="term" value="P:cell differentiation"/>
    <property type="evidence" value="ECO:0007669"/>
    <property type="project" value="UniProtKB-KW"/>
</dbReference>
<reference evidence="6 7" key="1">
    <citation type="submission" date="2019-11" db="EMBL/GenBank/DDBJ databases">
        <title>Whole genome sequence of Oryza granulata.</title>
        <authorList>
            <person name="Li W."/>
        </authorList>
    </citation>
    <scope>NUCLEOTIDE SEQUENCE [LARGE SCALE GENOMIC DNA]</scope>
    <source>
        <strain evidence="7">cv. Menghai</strain>
        <tissue evidence="6">Leaf</tissue>
    </source>
</reference>
<gene>
    <name evidence="6" type="ORF">E2562_002971</name>
</gene>